<gene>
    <name evidence="1" type="ORF">CIPAW_03G023100</name>
</gene>
<dbReference type="Proteomes" id="UP000811609">
    <property type="component" value="Chromosome 3"/>
</dbReference>
<evidence type="ECO:0000313" key="1">
    <source>
        <dbReference type="EMBL" id="KAG6659285.1"/>
    </source>
</evidence>
<evidence type="ECO:0000313" key="2">
    <source>
        <dbReference type="Proteomes" id="UP000811609"/>
    </source>
</evidence>
<comment type="caution">
    <text evidence="1">The sequence shown here is derived from an EMBL/GenBank/DDBJ whole genome shotgun (WGS) entry which is preliminary data.</text>
</comment>
<reference evidence="1" key="1">
    <citation type="submission" date="2020-12" db="EMBL/GenBank/DDBJ databases">
        <title>WGS assembly of Carya illinoinensis cv. Pawnee.</title>
        <authorList>
            <person name="Platts A."/>
            <person name="Shu S."/>
            <person name="Wright S."/>
            <person name="Barry K."/>
            <person name="Edger P."/>
            <person name="Pires J.C."/>
            <person name="Schmutz J."/>
        </authorList>
    </citation>
    <scope>NUCLEOTIDE SEQUENCE</scope>
    <source>
        <tissue evidence="1">Leaf</tissue>
    </source>
</reference>
<organism evidence="1 2">
    <name type="scientific">Carya illinoinensis</name>
    <name type="common">Pecan</name>
    <dbReference type="NCBI Taxonomy" id="32201"/>
    <lineage>
        <taxon>Eukaryota</taxon>
        <taxon>Viridiplantae</taxon>
        <taxon>Streptophyta</taxon>
        <taxon>Embryophyta</taxon>
        <taxon>Tracheophyta</taxon>
        <taxon>Spermatophyta</taxon>
        <taxon>Magnoliopsida</taxon>
        <taxon>eudicotyledons</taxon>
        <taxon>Gunneridae</taxon>
        <taxon>Pentapetalae</taxon>
        <taxon>rosids</taxon>
        <taxon>fabids</taxon>
        <taxon>Fagales</taxon>
        <taxon>Juglandaceae</taxon>
        <taxon>Carya</taxon>
    </lineage>
</organism>
<keyword evidence="2" id="KW-1185">Reference proteome</keyword>
<sequence length="100" mass="11575">MPKSVVITFNSQRFIKSITSCLASFLKQSKIRNIRTIIQQFPKTVLLHIPSTKYHILSYCRSKFSIAQKITSECILRSFYVNQTQVQCECFLGQSKQLLP</sequence>
<accession>A0A8T1QXZ3</accession>
<proteinExistence type="predicted"/>
<name>A0A8T1QXZ3_CARIL</name>
<dbReference type="AlphaFoldDB" id="A0A8T1QXZ3"/>
<dbReference type="EMBL" id="CM031811">
    <property type="protein sequence ID" value="KAG6659285.1"/>
    <property type="molecule type" value="Genomic_DNA"/>
</dbReference>
<protein>
    <submittedName>
        <fullName evidence="1">Uncharacterized protein</fullName>
    </submittedName>
</protein>